<evidence type="ECO:0000313" key="2">
    <source>
        <dbReference type="EMBL" id="CTP83627.1"/>
    </source>
</evidence>
<dbReference type="InterPro" id="IPR047111">
    <property type="entry name" value="YbaP-like"/>
</dbReference>
<dbReference type="PANTHER" id="PTHR40590">
    <property type="entry name" value="CYTOPLASMIC PROTEIN-RELATED"/>
    <property type="match status" value="1"/>
</dbReference>
<dbReference type="RefSeq" id="WP_053837101.1">
    <property type="nucleotide sequence ID" value="NZ_CP076251.1"/>
</dbReference>
<protein>
    <recommendedName>
        <fullName evidence="4">GumN protein</fullName>
    </recommendedName>
</protein>
<dbReference type="PANTHER" id="PTHR40590:SF1">
    <property type="entry name" value="CYTOPLASMIC PROTEIN"/>
    <property type="match status" value="1"/>
</dbReference>
<evidence type="ECO:0000313" key="3">
    <source>
        <dbReference type="Proteomes" id="UP000045978"/>
    </source>
</evidence>
<dbReference type="AlphaFoldDB" id="A0A0K2ZFB8"/>
<sequence>MPIAHLLRSLLLCLTLFAAAPVPARTPPPPPAMPSATPASPTPLLWKVSGPRGALYLLGSFHLLKPQDYPLAHEVDAAYAASSRLLFELSPQEVDAPQLGAQMLQAAQRQDGKRLQDDLDAATWQRLRRYAASHGLPLEQMGGFEPWFVGLSISIAEMKAQGLQADAGLDRHFMDMAAQAGKTAEGLETAQAQIAMLDGMQPVEQKQMLVEALDDAEQGAAQTQRLYVAWRRGDERLLWQDMGMEMKRDYPRLYQRINVDRNQAWVPRLEQRLRDGQGDTLVVVGALHLLGPDGVVEALRARGYKVERICAGCRTSPPPRSR</sequence>
<dbReference type="InterPro" id="IPR002816">
    <property type="entry name" value="TraB/PrgY/GumN_fam"/>
</dbReference>
<gene>
    <name evidence="2" type="ORF">XTPLMG730_0516</name>
</gene>
<keyword evidence="1" id="KW-0732">Signal</keyword>
<dbReference type="Proteomes" id="UP000045978">
    <property type="component" value="Unassembled WGS sequence"/>
</dbReference>
<reference evidence="2 3" key="1">
    <citation type="submission" date="2015-07" db="EMBL/GenBank/DDBJ databases">
        <authorList>
            <person name="Noorani M."/>
        </authorList>
    </citation>
    <scope>NUCLEOTIDE SEQUENCE [LARGE SCALE GENOMIC DNA]</scope>
    <source>
        <strain evidence="2">LMG730</strain>
    </source>
</reference>
<evidence type="ECO:0000256" key="1">
    <source>
        <dbReference type="SAM" id="SignalP"/>
    </source>
</evidence>
<dbReference type="EMBL" id="CXOJ01000009">
    <property type="protein sequence ID" value="CTP83627.1"/>
    <property type="molecule type" value="Genomic_DNA"/>
</dbReference>
<dbReference type="Pfam" id="PF01963">
    <property type="entry name" value="TraB_PrgY_gumN"/>
    <property type="match status" value="1"/>
</dbReference>
<proteinExistence type="predicted"/>
<organism evidence="2 3">
    <name type="scientific">Xanthomonas graminis pv. phlei</name>
    <dbReference type="NCBI Taxonomy" id="487906"/>
    <lineage>
        <taxon>Bacteria</taxon>
        <taxon>Pseudomonadati</taxon>
        <taxon>Pseudomonadota</taxon>
        <taxon>Gammaproteobacteria</taxon>
        <taxon>Lysobacterales</taxon>
        <taxon>Lysobacteraceae</taxon>
        <taxon>Xanthomonas</taxon>
        <taxon>Xanthomonas translucens group</taxon>
        <taxon>Xanthomonas graminis</taxon>
    </lineage>
</organism>
<feature type="chain" id="PRO_5005492148" description="GumN protein" evidence="1">
    <location>
        <begin position="25"/>
        <end position="322"/>
    </location>
</feature>
<accession>A0A0K2ZFB8</accession>
<name>A0A0K2ZFB8_9XANT</name>
<feature type="signal peptide" evidence="1">
    <location>
        <begin position="1"/>
        <end position="24"/>
    </location>
</feature>
<dbReference type="CDD" id="cd14789">
    <property type="entry name" value="Tiki"/>
    <property type="match status" value="1"/>
</dbReference>
<evidence type="ECO:0008006" key="4">
    <source>
        <dbReference type="Google" id="ProtNLM"/>
    </source>
</evidence>